<keyword evidence="6 8" id="KW-0472">Membrane</keyword>
<dbReference type="Pfam" id="PF01733">
    <property type="entry name" value="Nucleoside_tran"/>
    <property type="match status" value="2"/>
</dbReference>
<evidence type="ECO:0000256" key="3">
    <source>
        <dbReference type="ARBA" id="ARBA00022448"/>
    </source>
</evidence>
<feature type="transmembrane region" description="Helical" evidence="8">
    <location>
        <begin position="177"/>
        <end position="204"/>
    </location>
</feature>
<dbReference type="GO" id="GO:0005337">
    <property type="term" value="F:nucleoside transmembrane transporter activity"/>
    <property type="evidence" value="ECO:0007669"/>
    <property type="project" value="InterPro"/>
</dbReference>
<gene>
    <name evidence="9" type="ORF">CTOB1V02_LOCUS4405</name>
</gene>
<dbReference type="OrthoDB" id="6370660at2759"/>
<feature type="transmembrane region" description="Helical" evidence="8">
    <location>
        <begin position="308"/>
        <end position="329"/>
    </location>
</feature>
<feature type="transmembrane region" description="Helical" evidence="8">
    <location>
        <begin position="341"/>
        <end position="365"/>
    </location>
</feature>
<feature type="transmembrane region" description="Helical" evidence="8">
    <location>
        <begin position="244"/>
        <end position="264"/>
    </location>
</feature>
<protein>
    <submittedName>
        <fullName evidence="9">Uncharacterized protein</fullName>
    </submittedName>
</protein>
<dbReference type="PIRSF" id="PIRSF016379">
    <property type="entry name" value="ENT"/>
    <property type="match status" value="1"/>
</dbReference>
<proteinExistence type="inferred from homology"/>
<comment type="subcellular location">
    <subcellularLocation>
        <location evidence="1">Membrane</location>
        <topology evidence="1">Multi-pass membrane protein</topology>
    </subcellularLocation>
</comment>
<evidence type="ECO:0000256" key="1">
    <source>
        <dbReference type="ARBA" id="ARBA00004141"/>
    </source>
</evidence>
<keyword evidence="5 8" id="KW-1133">Transmembrane helix</keyword>
<keyword evidence="4 8" id="KW-0812">Transmembrane</keyword>
<organism evidence="9">
    <name type="scientific">Cyprideis torosa</name>
    <dbReference type="NCBI Taxonomy" id="163714"/>
    <lineage>
        <taxon>Eukaryota</taxon>
        <taxon>Metazoa</taxon>
        <taxon>Ecdysozoa</taxon>
        <taxon>Arthropoda</taxon>
        <taxon>Crustacea</taxon>
        <taxon>Oligostraca</taxon>
        <taxon>Ostracoda</taxon>
        <taxon>Podocopa</taxon>
        <taxon>Podocopida</taxon>
        <taxon>Cytherocopina</taxon>
        <taxon>Cytheroidea</taxon>
        <taxon>Cytherideidae</taxon>
        <taxon>Cyprideis</taxon>
    </lineage>
</organism>
<dbReference type="PANTHER" id="PTHR10332">
    <property type="entry name" value="EQUILIBRATIVE NUCLEOSIDE TRANSPORTER"/>
    <property type="match status" value="1"/>
</dbReference>
<feature type="compositionally biased region" description="Acidic residues" evidence="7">
    <location>
        <begin position="21"/>
        <end position="31"/>
    </location>
</feature>
<evidence type="ECO:0000256" key="6">
    <source>
        <dbReference type="ARBA" id="ARBA00023136"/>
    </source>
</evidence>
<evidence type="ECO:0000256" key="2">
    <source>
        <dbReference type="ARBA" id="ARBA00007965"/>
    </source>
</evidence>
<dbReference type="PRINTS" id="PR01130">
    <property type="entry name" value="DERENTRNSPRT"/>
</dbReference>
<dbReference type="GO" id="GO:0005886">
    <property type="term" value="C:plasma membrane"/>
    <property type="evidence" value="ECO:0007669"/>
    <property type="project" value="TreeGrafter"/>
</dbReference>
<reference evidence="9" key="1">
    <citation type="submission" date="2020-11" db="EMBL/GenBank/DDBJ databases">
        <authorList>
            <person name="Tran Van P."/>
        </authorList>
    </citation>
    <scope>NUCLEOTIDE SEQUENCE</scope>
</reference>
<evidence type="ECO:0000256" key="4">
    <source>
        <dbReference type="ARBA" id="ARBA00022692"/>
    </source>
</evidence>
<dbReference type="EMBL" id="OB660842">
    <property type="protein sequence ID" value="CAD7226487.1"/>
    <property type="molecule type" value="Genomic_DNA"/>
</dbReference>
<evidence type="ECO:0000256" key="5">
    <source>
        <dbReference type="ARBA" id="ARBA00022989"/>
    </source>
</evidence>
<dbReference type="AlphaFoldDB" id="A0A7R8WBV7"/>
<sequence length="368" mass="40342">MEVDRPNRSQSGEGEHSVISTDEDIADSEDGLLPDFQRPINVSTAPDRETIVQESKDKFSLIFLVFYALGIASLLPYNFFITVDSYWMYKFRNVTPTINGTEPPYDPRHKTYLQKSFMSYLTAVSSVSAVLFMSLHTLYGHHLNIPARILSSLSALMVIFMITSGLVFVNTDDDEMLFFWVTMATVVVINALMAVSQGGACALAGRFPVSYMGAMVSGQAIAGILAALARIVSIAIGASPVKSAFVYFAIAVGIIFLTLVFYLLGTRAPYYRAVITSVQDVDEDSTDLLSNSQSQLMDKTLVPREMQYALNITLAVSNGYLICLAMMYAPLKLTDPHEQEMAGSMMILFLGVGLCFGAGLSVLLVRLL</sequence>
<dbReference type="InterPro" id="IPR002259">
    <property type="entry name" value="Eqnu_transpt"/>
</dbReference>
<evidence type="ECO:0000313" key="9">
    <source>
        <dbReference type="EMBL" id="CAD7226487.1"/>
    </source>
</evidence>
<feature type="transmembrane region" description="Helical" evidence="8">
    <location>
        <begin position="216"/>
        <end position="238"/>
    </location>
</feature>
<feature type="transmembrane region" description="Helical" evidence="8">
    <location>
        <begin position="61"/>
        <end position="81"/>
    </location>
</feature>
<feature type="region of interest" description="Disordered" evidence="7">
    <location>
        <begin position="1"/>
        <end position="31"/>
    </location>
</feature>
<feature type="transmembrane region" description="Helical" evidence="8">
    <location>
        <begin position="117"/>
        <end position="138"/>
    </location>
</feature>
<comment type="similarity">
    <text evidence="2">Belongs to the SLC29A/ENT transporter (TC 2.A.57) family.</text>
</comment>
<name>A0A7R8WBV7_9CRUS</name>
<evidence type="ECO:0000256" key="8">
    <source>
        <dbReference type="SAM" id="Phobius"/>
    </source>
</evidence>
<accession>A0A7R8WBV7</accession>
<evidence type="ECO:0000256" key="7">
    <source>
        <dbReference type="SAM" id="MobiDB-lite"/>
    </source>
</evidence>
<keyword evidence="3" id="KW-0813">Transport</keyword>
<dbReference type="PANTHER" id="PTHR10332:SF88">
    <property type="entry name" value="EQUILIBRATIVE NUCLEOSIDE TRANSPORTER 1, ISOFORM A"/>
    <property type="match status" value="1"/>
</dbReference>
<feature type="transmembrane region" description="Helical" evidence="8">
    <location>
        <begin position="150"/>
        <end position="171"/>
    </location>
</feature>